<dbReference type="AlphaFoldDB" id="A0AAN4ZBI5"/>
<proteinExistence type="predicted"/>
<evidence type="ECO:0000313" key="1">
    <source>
        <dbReference type="EMBL" id="GMR38138.1"/>
    </source>
</evidence>
<evidence type="ECO:0000313" key="2">
    <source>
        <dbReference type="Proteomes" id="UP001328107"/>
    </source>
</evidence>
<dbReference type="EMBL" id="BTRK01000002">
    <property type="protein sequence ID" value="GMR38138.1"/>
    <property type="molecule type" value="Genomic_DNA"/>
</dbReference>
<keyword evidence="2" id="KW-1185">Reference proteome</keyword>
<sequence>VMRRKLEALKSNDVRAHFCTIHIADRQKHRPSETVPYLNPTGHLTEAVGMNASVNVDLTTQLSIRNPSIPIENYVNCHLCYLHTPFYRIAPNDPIEARKFISSIRELNIQQINTVRRFLKLPQNGLIVCLNHFECSRMCDLCGEQTMKCYCSPVQSSHASAFFSRLIELTPQQRAKTELYIKQERSAIVCPRHFPLKNQVEPLTDNSPAIQRVKVRMIEPAPIDDGSNEEWMEEPGPSR</sequence>
<comment type="caution">
    <text evidence="1">The sequence shown here is derived from an EMBL/GenBank/DDBJ whole genome shotgun (WGS) entry which is preliminary data.</text>
</comment>
<protein>
    <submittedName>
        <fullName evidence="1">Uncharacterized protein</fullName>
    </submittedName>
</protein>
<gene>
    <name evidence="1" type="ORF">PMAYCL1PPCAC_08333</name>
</gene>
<accession>A0AAN4ZBI5</accession>
<dbReference type="Proteomes" id="UP001328107">
    <property type="component" value="Unassembled WGS sequence"/>
</dbReference>
<reference evidence="2" key="1">
    <citation type="submission" date="2022-10" db="EMBL/GenBank/DDBJ databases">
        <title>Genome assembly of Pristionchus species.</title>
        <authorList>
            <person name="Yoshida K."/>
            <person name="Sommer R.J."/>
        </authorList>
    </citation>
    <scope>NUCLEOTIDE SEQUENCE [LARGE SCALE GENOMIC DNA]</scope>
    <source>
        <strain evidence="2">RS5460</strain>
    </source>
</reference>
<organism evidence="1 2">
    <name type="scientific">Pristionchus mayeri</name>
    <dbReference type="NCBI Taxonomy" id="1317129"/>
    <lineage>
        <taxon>Eukaryota</taxon>
        <taxon>Metazoa</taxon>
        <taxon>Ecdysozoa</taxon>
        <taxon>Nematoda</taxon>
        <taxon>Chromadorea</taxon>
        <taxon>Rhabditida</taxon>
        <taxon>Rhabditina</taxon>
        <taxon>Diplogasteromorpha</taxon>
        <taxon>Diplogasteroidea</taxon>
        <taxon>Neodiplogasteridae</taxon>
        <taxon>Pristionchus</taxon>
    </lineage>
</organism>
<name>A0AAN4ZBI5_9BILA</name>
<feature type="non-terminal residue" evidence="1">
    <location>
        <position position="1"/>
    </location>
</feature>